<dbReference type="Gene3D" id="1.10.287.130">
    <property type="match status" value="1"/>
</dbReference>
<dbReference type="InterPro" id="IPR035965">
    <property type="entry name" value="PAS-like_dom_sf"/>
</dbReference>
<dbReference type="CDD" id="cd17546">
    <property type="entry name" value="REC_hyHK_CKI1_RcsC-like"/>
    <property type="match status" value="1"/>
</dbReference>
<evidence type="ECO:0000256" key="8">
    <source>
        <dbReference type="ARBA" id="ARBA00023012"/>
    </source>
</evidence>
<reference evidence="15 16" key="1">
    <citation type="submission" date="2017-06" db="EMBL/GenBank/DDBJ databases">
        <title>Novel microbial phyla capable of carbon fixation and sulfur reduction in deep-sea sediments.</title>
        <authorList>
            <person name="Huang J."/>
            <person name="Baker B."/>
            <person name="Wang Y."/>
        </authorList>
    </citation>
    <scope>NUCLEOTIDE SEQUENCE [LARGE SCALE GENOMIC DNA]</scope>
    <source>
        <strain evidence="15">B3_LCP</strain>
    </source>
</reference>
<dbReference type="PANTHER" id="PTHR45339">
    <property type="entry name" value="HYBRID SIGNAL TRANSDUCTION HISTIDINE KINASE J"/>
    <property type="match status" value="1"/>
</dbReference>
<feature type="domain" description="Response regulatory" evidence="14">
    <location>
        <begin position="748"/>
        <end position="867"/>
    </location>
</feature>
<evidence type="ECO:0000313" key="15">
    <source>
        <dbReference type="EMBL" id="TKJ41227.1"/>
    </source>
</evidence>
<gene>
    <name evidence="15" type="ORF">CEE37_06060</name>
</gene>
<sequence length="887" mass="98811">MDVETESSTELKEELERLRGRVAELEELETERKHAEDALLRSETKFRALYDSSSDAVMLLDEKGFFDCNEATLGIFSCKSKAEFCSKHPADISPPAQPCGTDSMTLANERIATAMKDGSNRFEWMHKRLDTGKPFPAEVLLNALELDGRQVLQAVVRDVTARKQMEETLLRSETKFRTLYDSSSDAVMLLDEKGFFDCNEATLGIFSCKDKAEFCSKHPADISPLVQPCGMDSMTLANERIATAMKDGSNRFEWMHKCLDTGKPFPAEVLLNAMELDGKQVLQAVVRDVTARKQAEAELEEYRNNLEKLVEKRTVELNDVNSYLEETIRKLEESVEYAQEMAIQAQDASAAKSEFLANMSHEIRTPMNGVIGMTGLLLDTDLNDEQREYAAIVQTSADSLLAIINDILDFSKVEAGKIELEIIDFDLRTMIAETGDLMAMKAQEKDLEYIHIIDPDVPSLLQGDPGRLRQILTNLIGNAIKFTEGGEISVKVNLDTEDEKNASLRFEISDTGAGIPEDKRNSLFDPFTQVDASTTRKFGGTGLGLSISRRITGLMGGEIGVESVEGEGSTFWFTAILGKQSPVLKPIEENLKSLTGERILIVNDNKTNRYWLSLLLSSWQCRFEKAPNGETALQKLREASSEGDPYRIAILDMQMPIMDGETLGIKIKEIPELQDTLLVMMTSLGKRGDAARMKEIGFSAYLSKPVNQSQLHDCLVMIHSSTDKNYEDASPHLVSKHTVSEARRRNVRILLAEDNRINQTLALAILSKLGYRADAVGNGLEAVKALEMIPYDIVFMDVQMPEMDGLEATDRIRDPQSKVRNHDIPIIAITANAMQGDKEECIEAGMDDYISKPISSDAVNNAIEKWTGKGNKGNFKIENIETLIAED</sequence>
<dbReference type="PRINTS" id="PR00344">
    <property type="entry name" value="BCTRLSENSOR"/>
</dbReference>
<evidence type="ECO:0000256" key="11">
    <source>
        <dbReference type="PROSITE-ProRule" id="PRU00169"/>
    </source>
</evidence>
<feature type="modified residue" description="4-aspartylphosphate" evidence="11">
    <location>
        <position position="797"/>
    </location>
</feature>
<dbReference type="SUPFAM" id="SSF55874">
    <property type="entry name" value="ATPase domain of HSP90 chaperone/DNA topoisomerase II/histidine kinase"/>
    <property type="match status" value="1"/>
</dbReference>
<dbReference type="Gene3D" id="3.40.50.2300">
    <property type="match status" value="2"/>
</dbReference>
<dbReference type="CDD" id="cd16922">
    <property type="entry name" value="HATPase_EvgS-ArcB-TorS-like"/>
    <property type="match status" value="1"/>
</dbReference>
<organism evidence="15 16">
    <name type="scientific">candidate division LCP-89 bacterium B3_LCP</name>
    <dbReference type="NCBI Taxonomy" id="2012998"/>
    <lineage>
        <taxon>Bacteria</taxon>
        <taxon>Pseudomonadati</taxon>
        <taxon>Bacteria division LCP-89</taxon>
    </lineage>
</organism>
<keyword evidence="5" id="KW-0547">Nucleotide-binding</keyword>
<dbReference type="InterPro" id="IPR005467">
    <property type="entry name" value="His_kinase_dom"/>
</dbReference>
<evidence type="ECO:0000256" key="2">
    <source>
        <dbReference type="ARBA" id="ARBA00012438"/>
    </source>
</evidence>
<dbReference type="Pfam" id="PF13426">
    <property type="entry name" value="PAS_9"/>
    <property type="match status" value="2"/>
</dbReference>
<evidence type="ECO:0000256" key="6">
    <source>
        <dbReference type="ARBA" id="ARBA00022777"/>
    </source>
</evidence>
<accession>A0A532V2K9</accession>
<comment type="catalytic activity">
    <reaction evidence="1">
        <text>ATP + protein L-histidine = ADP + protein N-phospho-L-histidine.</text>
        <dbReference type="EC" id="2.7.13.3"/>
    </reaction>
</comment>
<dbReference type="PANTHER" id="PTHR45339:SF1">
    <property type="entry name" value="HYBRID SIGNAL TRANSDUCTION HISTIDINE KINASE J"/>
    <property type="match status" value="1"/>
</dbReference>
<dbReference type="InterPro" id="IPR011006">
    <property type="entry name" value="CheY-like_superfamily"/>
</dbReference>
<dbReference type="Gene3D" id="3.30.450.20">
    <property type="entry name" value="PAS domain"/>
    <property type="match status" value="2"/>
</dbReference>
<dbReference type="SMART" id="SM00388">
    <property type="entry name" value="HisKA"/>
    <property type="match status" value="1"/>
</dbReference>
<dbReference type="PROSITE" id="PS50109">
    <property type="entry name" value="HIS_KIN"/>
    <property type="match status" value="1"/>
</dbReference>
<dbReference type="Pfam" id="PF00512">
    <property type="entry name" value="HisKA"/>
    <property type="match status" value="1"/>
</dbReference>
<evidence type="ECO:0000256" key="12">
    <source>
        <dbReference type="SAM" id="Coils"/>
    </source>
</evidence>
<keyword evidence="3 11" id="KW-0597">Phosphoprotein</keyword>
<dbReference type="InterPro" id="IPR003661">
    <property type="entry name" value="HisK_dim/P_dom"/>
</dbReference>
<comment type="caution">
    <text evidence="15">The sequence shown here is derived from an EMBL/GenBank/DDBJ whole genome shotgun (WGS) entry which is preliminary data.</text>
</comment>
<dbReference type="PROSITE" id="PS50110">
    <property type="entry name" value="RESPONSE_REGULATORY"/>
    <property type="match status" value="2"/>
</dbReference>
<dbReference type="Gene3D" id="3.30.565.10">
    <property type="entry name" value="Histidine kinase-like ATPase, C-terminal domain"/>
    <property type="match status" value="1"/>
</dbReference>
<dbReference type="InterPro" id="IPR000014">
    <property type="entry name" value="PAS"/>
</dbReference>
<evidence type="ECO:0000256" key="1">
    <source>
        <dbReference type="ARBA" id="ARBA00000085"/>
    </source>
</evidence>
<feature type="coiled-coil region" evidence="12">
    <location>
        <begin position="285"/>
        <end position="348"/>
    </location>
</feature>
<evidence type="ECO:0000256" key="10">
    <source>
        <dbReference type="ARBA" id="ARBA00068150"/>
    </source>
</evidence>
<keyword evidence="8" id="KW-0902">Two-component regulatory system</keyword>
<dbReference type="InterPro" id="IPR001789">
    <property type="entry name" value="Sig_transdc_resp-reg_receiver"/>
</dbReference>
<evidence type="ECO:0000256" key="9">
    <source>
        <dbReference type="ARBA" id="ARBA00064003"/>
    </source>
</evidence>
<feature type="domain" description="Histidine kinase" evidence="13">
    <location>
        <begin position="358"/>
        <end position="579"/>
    </location>
</feature>
<dbReference type="FunFam" id="3.30.565.10:FF:000010">
    <property type="entry name" value="Sensor histidine kinase RcsC"/>
    <property type="match status" value="1"/>
</dbReference>
<dbReference type="FunFam" id="1.10.287.130:FF:000002">
    <property type="entry name" value="Two-component osmosensing histidine kinase"/>
    <property type="match status" value="1"/>
</dbReference>
<comment type="subunit">
    <text evidence="9">At low DSF concentrations, interacts with RpfF.</text>
</comment>
<feature type="modified residue" description="4-aspartylphosphate" evidence="11">
    <location>
        <position position="652"/>
    </location>
</feature>
<evidence type="ECO:0000259" key="14">
    <source>
        <dbReference type="PROSITE" id="PS50110"/>
    </source>
</evidence>
<dbReference type="CDD" id="cd00082">
    <property type="entry name" value="HisKA"/>
    <property type="match status" value="1"/>
</dbReference>
<evidence type="ECO:0000313" key="16">
    <source>
        <dbReference type="Proteomes" id="UP000319619"/>
    </source>
</evidence>
<dbReference type="SUPFAM" id="SSF47384">
    <property type="entry name" value="Homodimeric domain of signal transducing histidine kinase"/>
    <property type="match status" value="1"/>
</dbReference>
<keyword evidence="4" id="KW-0808">Transferase</keyword>
<proteinExistence type="predicted"/>
<keyword evidence="6" id="KW-0418">Kinase</keyword>
<name>A0A532V2K9_UNCL8</name>
<dbReference type="InterPro" id="IPR004358">
    <property type="entry name" value="Sig_transdc_His_kin-like_C"/>
</dbReference>
<keyword evidence="12" id="KW-0175">Coiled coil</keyword>
<dbReference type="Proteomes" id="UP000319619">
    <property type="component" value="Unassembled WGS sequence"/>
</dbReference>
<dbReference type="SUPFAM" id="SSF55785">
    <property type="entry name" value="PYP-like sensor domain (PAS domain)"/>
    <property type="match status" value="2"/>
</dbReference>
<dbReference type="GO" id="GO:0000155">
    <property type="term" value="F:phosphorelay sensor kinase activity"/>
    <property type="evidence" value="ECO:0007669"/>
    <property type="project" value="InterPro"/>
</dbReference>
<dbReference type="AlphaFoldDB" id="A0A532V2K9"/>
<dbReference type="GO" id="GO:0005524">
    <property type="term" value="F:ATP binding"/>
    <property type="evidence" value="ECO:0007669"/>
    <property type="project" value="UniProtKB-KW"/>
</dbReference>
<evidence type="ECO:0000256" key="3">
    <source>
        <dbReference type="ARBA" id="ARBA00022553"/>
    </source>
</evidence>
<dbReference type="Pfam" id="PF00072">
    <property type="entry name" value="Response_reg"/>
    <property type="match status" value="2"/>
</dbReference>
<feature type="coiled-coil region" evidence="12">
    <location>
        <begin position="1"/>
        <end position="45"/>
    </location>
</feature>
<dbReference type="InterPro" id="IPR036890">
    <property type="entry name" value="HATPase_C_sf"/>
</dbReference>
<dbReference type="Pfam" id="PF02518">
    <property type="entry name" value="HATPase_c"/>
    <property type="match status" value="1"/>
</dbReference>
<evidence type="ECO:0000259" key="13">
    <source>
        <dbReference type="PROSITE" id="PS50109"/>
    </source>
</evidence>
<dbReference type="InterPro" id="IPR036097">
    <property type="entry name" value="HisK_dim/P_sf"/>
</dbReference>
<dbReference type="NCBIfam" id="TIGR00229">
    <property type="entry name" value="sensory_box"/>
    <property type="match status" value="2"/>
</dbReference>
<dbReference type="SMART" id="SM00448">
    <property type="entry name" value="REC"/>
    <property type="match status" value="2"/>
</dbReference>
<evidence type="ECO:0000256" key="4">
    <source>
        <dbReference type="ARBA" id="ARBA00022679"/>
    </source>
</evidence>
<keyword evidence="7" id="KW-0067">ATP-binding</keyword>
<protein>
    <recommendedName>
        <fullName evidence="10">Sensory/regulatory protein RpfC</fullName>
        <ecNumber evidence="2">2.7.13.3</ecNumber>
    </recommendedName>
</protein>
<evidence type="ECO:0000256" key="5">
    <source>
        <dbReference type="ARBA" id="ARBA00022741"/>
    </source>
</evidence>
<dbReference type="EMBL" id="NJBN01000003">
    <property type="protein sequence ID" value="TKJ41227.1"/>
    <property type="molecule type" value="Genomic_DNA"/>
</dbReference>
<dbReference type="EC" id="2.7.13.3" evidence="2"/>
<dbReference type="SUPFAM" id="SSF52172">
    <property type="entry name" value="CheY-like"/>
    <property type="match status" value="2"/>
</dbReference>
<dbReference type="SMART" id="SM00387">
    <property type="entry name" value="HATPase_c"/>
    <property type="match status" value="1"/>
</dbReference>
<feature type="domain" description="Response regulatory" evidence="14">
    <location>
        <begin position="598"/>
        <end position="719"/>
    </location>
</feature>
<dbReference type="InterPro" id="IPR003594">
    <property type="entry name" value="HATPase_dom"/>
</dbReference>
<evidence type="ECO:0000256" key="7">
    <source>
        <dbReference type="ARBA" id="ARBA00022840"/>
    </source>
</evidence>